<sequence>MENLVAVTDHVEIHDDEAVANWNQSREGEGDKSGGSDGSPLWGAEIWMPCDQERDDPDDRSDRDEDVFQSGLINERVVDDANQRGSNQEQYASIVQTRAHRGHLVGMNLQHMECC</sequence>
<feature type="compositionally biased region" description="Acidic residues" evidence="1">
    <location>
        <begin position="53"/>
        <end position="67"/>
    </location>
</feature>
<evidence type="ECO:0000256" key="1">
    <source>
        <dbReference type="SAM" id="MobiDB-lite"/>
    </source>
</evidence>
<name>A0A1Q2YJH2_9ASCO</name>
<reference evidence="2 3" key="1">
    <citation type="submission" date="2016-08" db="EMBL/GenBank/DDBJ databases">
        <title>Whole genome shotgun sequence of Pichia membranifaciens KS47-1.</title>
        <authorList>
            <person name="Konishi M."/>
            <person name="Ishida M."/>
            <person name="Arakawa T."/>
            <person name="Kato Y."/>
            <person name="Horiuchi J."/>
        </authorList>
    </citation>
    <scope>NUCLEOTIDE SEQUENCE [LARGE SCALE GENOMIC DNA]</scope>
    <source>
        <strain evidence="2 3">KS47-1</strain>
    </source>
</reference>
<accession>A0A1Q2YJH2</accession>
<dbReference type="Proteomes" id="UP000186136">
    <property type="component" value="Unassembled WGS sequence"/>
</dbReference>
<evidence type="ECO:0000313" key="2">
    <source>
        <dbReference type="EMBL" id="GAV29694.1"/>
    </source>
</evidence>
<evidence type="ECO:0000313" key="3">
    <source>
        <dbReference type="Proteomes" id="UP000186136"/>
    </source>
</evidence>
<dbReference type="EMBL" id="BDGI01000132">
    <property type="protein sequence ID" value="GAV29694.1"/>
    <property type="molecule type" value="Genomic_DNA"/>
</dbReference>
<gene>
    <name evidence="2" type="ORF">PMKS-003196</name>
</gene>
<proteinExistence type="predicted"/>
<feature type="region of interest" description="Disordered" evidence="1">
    <location>
        <begin position="1"/>
        <end position="88"/>
    </location>
</feature>
<organism evidence="2 3">
    <name type="scientific">Pichia membranifaciens</name>
    <dbReference type="NCBI Taxonomy" id="4926"/>
    <lineage>
        <taxon>Eukaryota</taxon>
        <taxon>Fungi</taxon>
        <taxon>Dikarya</taxon>
        <taxon>Ascomycota</taxon>
        <taxon>Saccharomycotina</taxon>
        <taxon>Pichiomycetes</taxon>
        <taxon>Pichiales</taxon>
        <taxon>Pichiaceae</taxon>
        <taxon>Pichia</taxon>
    </lineage>
</organism>
<protein>
    <submittedName>
        <fullName evidence="2">Uncharacterized protein</fullName>
    </submittedName>
</protein>
<keyword evidence="3" id="KW-1185">Reference proteome</keyword>
<comment type="caution">
    <text evidence="2">The sequence shown here is derived from an EMBL/GenBank/DDBJ whole genome shotgun (WGS) entry which is preliminary data.</text>
</comment>
<dbReference type="AlphaFoldDB" id="A0A1Q2YJH2"/>